<proteinExistence type="predicted"/>
<evidence type="ECO:0000313" key="1">
    <source>
        <dbReference type="EMBL" id="KKN10937.1"/>
    </source>
</evidence>
<sequence>MVVLTSMNEPGPPTRIFVVLSSYSLYPRERYLVTTGEKLNEMIRLLKLIAENQNRMIASLRAMHTPNQRMNDLENSR</sequence>
<gene>
    <name evidence="1" type="ORF">LCGC14_1031660</name>
</gene>
<dbReference type="EMBL" id="LAZR01004191">
    <property type="protein sequence ID" value="KKN10937.1"/>
    <property type="molecule type" value="Genomic_DNA"/>
</dbReference>
<name>A0A0F9NG63_9ZZZZ</name>
<reference evidence="1" key="1">
    <citation type="journal article" date="2015" name="Nature">
        <title>Complex archaea that bridge the gap between prokaryotes and eukaryotes.</title>
        <authorList>
            <person name="Spang A."/>
            <person name="Saw J.H."/>
            <person name="Jorgensen S.L."/>
            <person name="Zaremba-Niedzwiedzka K."/>
            <person name="Martijn J."/>
            <person name="Lind A.E."/>
            <person name="van Eijk R."/>
            <person name="Schleper C."/>
            <person name="Guy L."/>
            <person name="Ettema T.J."/>
        </authorList>
    </citation>
    <scope>NUCLEOTIDE SEQUENCE</scope>
</reference>
<comment type="caution">
    <text evidence="1">The sequence shown here is derived from an EMBL/GenBank/DDBJ whole genome shotgun (WGS) entry which is preliminary data.</text>
</comment>
<accession>A0A0F9NG63</accession>
<protein>
    <submittedName>
        <fullName evidence="1">Uncharacterized protein</fullName>
    </submittedName>
</protein>
<organism evidence="1">
    <name type="scientific">marine sediment metagenome</name>
    <dbReference type="NCBI Taxonomy" id="412755"/>
    <lineage>
        <taxon>unclassified sequences</taxon>
        <taxon>metagenomes</taxon>
        <taxon>ecological metagenomes</taxon>
    </lineage>
</organism>
<dbReference type="AlphaFoldDB" id="A0A0F9NG63"/>